<dbReference type="EMBL" id="CM023488">
    <property type="protein sequence ID" value="KAH6923911.1"/>
    <property type="molecule type" value="Genomic_DNA"/>
</dbReference>
<dbReference type="Proteomes" id="UP000821845">
    <property type="component" value="Chromosome 8"/>
</dbReference>
<sequence>MSTEDVDNVIALAMRQQITEQDGNKMAHYMPVYDTSIAGVICDIDLAIPNTGLPTLIKA</sequence>
<evidence type="ECO:0000313" key="1">
    <source>
        <dbReference type="EMBL" id="KAH6923911.1"/>
    </source>
</evidence>
<reference evidence="1" key="1">
    <citation type="submission" date="2020-05" db="EMBL/GenBank/DDBJ databases">
        <title>Large-scale comparative analyses of tick genomes elucidate their genetic diversity and vector capacities.</title>
        <authorList>
            <person name="Jia N."/>
            <person name="Wang J."/>
            <person name="Shi W."/>
            <person name="Du L."/>
            <person name="Sun Y."/>
            <person name="Zhan W."/>
            <person name="Jiang J."/>
            <person name="Wang Q."/>
            <person name="Zhang B."/>
            <person name="Ji P."/>
            <person name="Sakyi L.B."/>
            <person name="Cui X."/>
            <person name="Yuan T."/>
            <person name="Jiang B."/>
            <person name="Yang W."/>
            <person name="Lam T.T.-Y."/>
            <person name="Chang Q."/>
            <person name="Ding S."/>
            <person name="Wang X."/>
            <person name="Zhu J."/>
            <person name="Ruan X."/>
            <person name="Zhao L."/>
            <person name="Wei J."/>
            <person name="Que T."/>
            <person name="Du C."/>
            <person name="Cheng J."/>
            <person name="Dai P."/>
            <person name="Han X."/>
            <person name="Huang E."/>
            <person name="Gao Y."/>
            <person name="Liu J."/>
            <person name="Shao H."/>
            <person name="Ye R."/>
            <person name="Li L."/>
            <person name="Wei W."/>
            <person name="Wang X."/>
            <person name="Wang C."/>
            <person name="Yang T."/>
            <person name="Huo Q."/>
            <person name="Li W."/>
            <person name="Guo W."/>
            <person name="Chen H."/>
            <person name="Zhou L."/>
            <person name="Ni X."/>
            <person name="Tian J."/>
            <person name="Zhou Y."/>
            <person name="Sheng Y."/>
            <person name="Liu T."/>
            <person name="Pan Y."/>
            <person name="Xia L."/>
            <person name="Li J."/>
            <person name="Zhao F."/>
            <person name="Cao W."/>
        </authorList>
    </citation>
    <scope>NUCLEOTIDE SEQUENCE</scope>
    <source>
        <strain evidence="1">Hyas-2018</strain>
    </source>
</reference>
<gene>
    <name evidence="1" type="ORF">HPB50_009269</name>
</gene>
<name>A0ACB7RMM8_HYAAI</name>
<protein>
    <submittedName>
        <fullName evidence="1">Uncharacterized protein</fullName>
    </submittedName>
</protein>
<accession>A0ACB7RMM8</accession>
<comment type="caution">
    <text evidence="1">The sequence shown here is derived from an EMBL/GenBank/DDBJ whole genome shotgun (WGS) entry which is preliminary data.</text>
</comment>
<proteinExistence type="predicted"/>
<keyword evidence="2" id="KW-1185">Reference proteome</keyword>
<evidence type="ECO:0000313" key="2">
    <source>
        <dbReference type="Proteomes" id="UP000821845"/>
    </source>
</evidence>
<organism evidence="1 2">
    <name type="scientific">Hyalomma asiaticum</name>
    <name type="common">Tick</name>
    <dbReference type="NCBI Taxonomy" id="266040"/>
    <lineage>
        <taxon>Eukaryota</taxon>
        <taxon>Metazoa</taxon>
        <taxon>Ecdysozoa</taxon>
        <taxon>Arthropoda</taxon>
        <taxon>Chelicerata</taxon>
        <taxon>Arachnida</taxon>
        <taxon>Acari</taxon>
        <taxon>Parasitiformes</taxon>
        <taxon>Ixodida</taxon>
        <taxon>Ixodoidea</taxon>
        <taxon>Ixodidae</taxon>
        <taxon>Hyalomminae</taxon>
        <taxon>Hyalomma</taxon>
    </lineage>
</organism>